<accession>A0ACB8DJ97</accession>
<dbReference type="EMBL" id="CM023480">
    <property type="protein sequence ID" value="KAH7970517.1"/>
    <property type="molecule type" value="Genomic_DNA"/>
</dbReference>
<gene>
    <name evidence="1" type="ORF">HPB49_008901</name>
</gene>
<evidence type="ECO:0000313" key="1">
    <source>
        <dbReference type="EMBL" id="KAH7970517.1"/>
    </source>
</evidence>
<comment type="caution">
    <text evidence="1">The sequence shown here is derived from an EMBL/GenBank/DDBJ whole genome shotgun (WGS) entry which is preliminary data.</text>
</comment>
<name>A0ACB8DJ97_DERSI</name>
<evidence type="ECO:0000313" key="2">
    <source>
        <dbReference type="Proteomes" id="UP000821865"/>
    </source>
</evidence>
<keyword evidence="2" id="KW-1185">Reference proteome</keyword>
<reference evidence="1" key="1">
    <citation type="submission" date="2020-05" db="EMBL/GenBank/DDBJ databases">
        <title>Large-scale comparative analyses of tick genomes elucidate their genetic diversity and vector capacities.</title>
        <authorList>
            <person name="Jia N."/>
            <person name="Wang J."/>
            <person name="Shi W."/>
            <person name="Du L."/>
            <person name="Sun Y."/>
            <person name="Zhan W."/>
            <person name="Jiang J."/>
            <person name="Wang Q."/>
            <person name="Zhang B."/>
            <person name="Ji P."/>
            <person name="Sakyi L.B."/>
            <person name="Cui X."/>
            <person name="Yuan T."/>
            <person name="Jiang B."/>
            <person name="Yang W."/>
            <person name="Lam T.T.-Y."/>
            <person name="Chang Q."/>
            <person name="Ding S."/>
            <person name="Wang X."/>
            <person name="Zhu J."/>
            <person name="Ruan X."/>
            <person name="Zhao L."/>
            <person name="Wei J."/>
            <person name="Que T."/>
            <person name="Du C."/>
            <person name="Cheng J."/>
            <person name="Dai P."/>
            <person name="Han X."/>
            <person name="Huang E."/>
            <person name="Gao Y."/>
            <person name="Liu J."/>
            <person name="Shao H."/>
            <person name="Ye R."/>
            <person name="Li L."/>
            <person name="Wei W."/>
            <person name="Wang X."/>
            <person name="Wang C."/>
            <person name="Yang T."/>
            <person name="Huo Q."/>
            <person name="Li W."/>
            <person name="Guo W."/>
            <person name="Chen H."/>
            <person name="Zhou L."/>
            <person name="Ni X."/>
            <person name="Tian J."/>
            <person name="Zhou Y."/>
            <person name="Sheng Y."/>
            <person name="Liu T."/>
            <person name="Pan Y."/>
            <person name="Xia L."/>
            <person name="Li J."/>
            <person name="Zhao F."/>
            <person name="Cao W."/>
        </authorList>
    </citation>
    <scope>NUCLEOTIDE SEQUENCE</scope>
    <source>
        <strain evidence="1">Dsil-2018</strain>
    </source>
</reference>
<organism evidence="1 2">
    <name type="scientific">Dermacentor silvarum</name>
    <name type="common">Tick</name>
    <dbReference type="NCBI Taxonomy" id="543639"/>
    <lineage>
        <taxon>Eukaryota</taxon>
        <taxon>Metazoa</taxon>
        <taxon>Ecdysozoa</taxon>
        <taxon>Arthropoda</taxon>
        <taxon>Chelicerata</taxon>
        <taxon>Arachnida</taxon>
        <taxon>Acari</taxon>
        <taxon>Parasitiformes</taxon>
        <taxon>Ixodida</taxon>
        <taxon>Ixodoidea</taxon>
        <taxon>Ixodidae</taxon>
        <taxon>Rhipicephalinae</taxon>
        <taxon>Dermacentor</taxon>
    </lineage>
</organism>
<proteinExistence type="predicted"/>
<dbReference type="Proteomes" id="UP000821865">
    <property type="component" value="Chromosome 11"/>
</dbReference>
<protein>
    <submittedName>
        <fullName evidence="1">Uncharacterized protein</fullName>
    </submittedName>
</protein>
<sequence>MGPREGLNLSDSKLYQVALHLSTEANIYIEDLHATTNLKLIHDCHIAVESTAHTQVTLVIAEIHDRLVAKTA</sequence>